<dbReference type="InterPro" id="IPR050318">
    <property type="entry name" value="DENR/SUI1_TIF"/>
</dbReference>
<dbReference type="GO" id="GO:0001731">
    <property type="term" value="P:formation of translation preinitiation complex"/>
    <property type="evidence" value="ECO:0007669"/>
    <property type="project" value="TreeGrafter"/>
</dbReference>
<reference evidence="5" key="1">
    <citation type="submission" date="2017-01" db="EMBL/GenBank/DDBJ databases">
        <title>A deep insight into the sialotranscriptome of adult male and female Cluex tarsalis mosquitoes.</title>
        <authorList>
            <person name="Ribeiro J.M."/>
            <person name="Moreira F."/>
            <person name="Bernard K.A."/>
            <person name="Calvo E."/>
        </authorList>
    </citation>
    <scope>NUCLEOTIDE SEQUENCE</scope>
    <source>
        <strain evidence="5">Kern County</strain>
        <tissue evidence="5">Salivary glands</tissue>
    </source>
</reference>
<feature type="region of interest" description="Disordered" evidence="3">
    <location>
        <begin position="62"/>
        <end position="118"/>
    </location>
</feature>
<dbReference type="Pfam" id="PF01253">
    <property type="entry name" value="SUI1"/>
    <property type="match status" value="1"/>
</dbReference>
<feature type="compositionally biased region" description="Basic residues" evidence="3">
    <location>
        <begin position="100"/>
        <end position="113"/>
    </location>
</feature>
<feature type="domain" description="SUI1" evidence="4">
    <location>
        <begin position="122"/>
        <end position="189"/>
    </location>
</feature>
<feature type="compositionally biased region" description="Gly residues" evidence="3">
    <location>
        <begin position="65"/>
        <end position="93"/>
    </location>
</feature>
<proteinExistence type="inferred from homology"/>
<dbReference type="InterPro" id="IPR001950">
    <property type="entry name" value="SUI1"/>
</dbReference>
<dbReference type="InterPro" id="IPR048517">
    <property type="entry name" value="DENR_N"/>
</dbReference>
<evidence type="ECO:0000256" key="1">
    <source>
        <dbReference type="ARBA" id="ARBA00007514"/>
    </source>
</evidence>
<dbReference type="GO" id="GO:0002188">
    <property type="term" value="P:translation reinitiation"/>
    <property type="evidence" value="ECO:0007669"/>
    <property type="project" value="TreeGrafter"/>
</dbReference>
<name>A0A1Q3F9X7_CULTA</name>
<dbReference type="SUPFAM" id="SSF55159">
    <property type="entry name" value="eIF1-like"/>
    <property type="match status" value="1"/>
</dbReference>
<dbReference type="EMBL" id="GFDL01010675">
    <property type="protein sequence ID" value="JAV24370.1"/>
    <property type="molecule type" value="Transcribed_RNA"/>
</dbReference>
<dbReference type="InterPro" id="IPR036877">
    <property type="entry name" value="SUI1_dom_sf"/>
</dbReference>
<dbReference type="InterPro" id="IPR005873">
    <property type="entry name" value="DENR_eukaryotes"/>
</dbReference>
<sequence>MVSENPARLQAGPKEGVAYPLSVQYCGHCSMPLEYCEYYPEYEKCKQWLERNLPSEFERIKLGTAEGGSSGGGATAGGTGSGDKAGGDDGAGGGDEDKKRQKRGGKGMLKSKKPKDDVPKKICLSRSARGKKKSVTVVTGLGTFDIDLKVAAKFFGTKFACGSSVTGDDEIVIQGDVKDELFDVIPDKWPEIDEDLIDDLGDQKR</sequence>
<evidence type="ECO:0000256" key="3">
    <source>
        <dbReference type="SAM" id="MobiDB-lite"/>
    </source>
</evidence>
<dbReference type="PROSITE" id="PS50296">
    <property type="entry name" value="SUI1"/>
    <property type="match status" value="1"/>
</dbReference>
<dbReference type="Gene3D" id="3.30.780.10">
    <property type="entry name" value="SUI1-like domain"/>
    <property type="match status" value="1"/>
</dbReference>
<comment type="similarity">
    <text evidence="1 2">Belongs to the DENR family.</text>
</comment>
<dbReference type="CDD" id="cd11607">
    <property type="entry name" value="DENR_C"/>
    <property type="match status" value="1"/>
</dbReference>
<dbReference type="GO" id="GO:0003743">
    <property type="term" value="F:translation initiation factor activity"/>
    <property type="evidence" value="ECO:0007669"/>
    <property type="project" value="InterPro"/>
</dbReference>
<dbReference type="InterPro" id="IPR046447">
    <property type="entry name" value="DENR_C"/>
</dbReference>
<evidence type="ECO:0000313" key="5">
    <source>
        <dbReference type="EMBL" id="JAV24370.1"/>
    </source>
</evidence>
<dbReference type="NCBIfam" id="TIGR01159">
    <property type="entry name" value="DRP1"/>
    <property type="match status" value="1"/>
</dbReference>
<dbReference type="GO" id="GO:0003729">
    <property type="term" value="F:mRNA binding"/>
    <property type="evidence" value="ECO:0007669"/>
    <property type="project" value="TreeGrafter"/>
</dbReference>
<accession>A0A1Q3F9X7</accession>
<dbReference type="AlphaFoldDB" id="A0A1Q3F9X7"/>
<evidence type="ECO:0000256" key="2">
    <source>
        <dbReference type="RuleBase" id="RU361273"/>
    </source>
</evidence>
<dbReference type="PANTHER" id="PTHR12789:SF0">
    <property type="entry name" value="DENSITY-REGULATED PROTEIN"/>
    <property type="match status" value="1"/>
</dbReference>
<dbReference type="FunFam" id="3.30.780.10:FF:000004">
    <property type="entry name" value="density-regulated protein-like"/>
    <property type="match status" value="1"/>
</dbReference>
<evidence type="ECO:0000259" key="4">
    <source>
        <dbReference type="PROSITE" id="PS50296"/>
    </source>
</evidence>
<dbReference type="PANTHER" id="PTHR12789">
    <property type="entry name" value="DENSITY-REGULATED PROTEIN HOMOLOG"/>
    <property type="match status" value="1"/>
</dbReference>
<organism evidence="5">
    <name type="scientific">Culex tarsalis</name>
    <name type="common">Encephalitis mosquito</name>
    <dbReference type="NCBI Taxonomy" id="7177"/>
    <lineage>
        <taxon>Eukaryota</taxon>
        <taxon>Metazoa</taxon>
        <taxon>Ecdysozoa</taxon>
        <taxon>Arthropoda</taxon>
        <taxon>Hexapoda</taxon>
        <taxon>Insecta</taxon>
        <taxon>Pterygota</taxon>
        <taxon>Neoptera</taxon>
        <taxon>Endopterygota</taxon>
        <taxon>Diptera</taxon>
        <taxon>Nematocera</taxon>
        <taxon>Culicoidea</taxon>
        <taxon>Culicidae</taxon>
        <taxon>Culicinae</taxon>
        <taxon>Culicini</taxon>
        <taxon>Culex</taxon>
        <taxon>Culex</taxon>
    </lineage>
</organism>
<protein>
    <recommendedName>
        <fullName evidence="2">Density-regulated protein</fullName>
    </recommendedName>
</protein>
<dbReference type="Pfam" id="PF21023">
    <property type="entry name" value="DENR_N"/>
    <property type="match status" value="1"/>
</dbReference>